<feature type="compositionally biased region" description="Basic and acidic residues" evidence="1">
    <location>
        <begin position="7"/>
        <end position="21"/>
    </location>
</feature>
<comment type="caution">
    <text evidence="2">The sequence shown here is derived from an EMBL/GenBank/DDBJ whole genome shotgun (WGS) entry which is preliminary data.</text>
</comment>
<dbReference type="PATRIC" id="fig|883078.3.peg.766"/>
<feature type="compositionally biased region" description="Low complexity" evidence="1">
    <location>
        <begin position="38"/>
        <end position="50"/>
    </location>
</feature>
<keyword evidence="3" id="KW-1185">Reference proteome</keyword>
<accession>K8PJD1</accession>
<organism evidence="2 3">
    <name type="scientific">Afipia broomeae ATCC 49717</name>
    <dbReference type="NCBI Taxonomy" id="883078"/>
    <lineage>
        <taxon>Bacteria</taxon>
        <taxon>Pseudomonadati</taxon>
        <taxon>Pseudomonadota</taxon>
        <taxon>Alphaproteobacteria</taxon>
        <taxon>Hyphomicrobiales</taxon>
        <taxon>Nitrobacteraceae</taxon>
        <taxon>Afipia</taxon>
    </lineage>
</organism>
<evidence type="ECO:0000313" key="3">
    <source>
        <dbReference type="Proteomes" id="UP000001096"/>
    </source>
</evidence>
<gene>
    <name evidence="2" type="ORF">HMPREF9695_00743</name>
</gene>
<proteinExistence type="predicted"/>
<dbReference type="eggNOG" id="ENOG502Z8S3">
    <property type="taxonomic scope" value="Bacteria"/>
</dbReference>
<dbReference type="AlphaFoldDB" id="K8PJD1"/>
<dbReference type="RefSeq" id="WP_006019452.1">
    <property type="nucleotide sequence ID" value="NZ_KB375282.1"/>
</dbReference>
<name>K8PJD1_9BRAD</name>
<dbReference type="Proteomes" id="UP000001096">
    <property type="component" value="Unassembled WGS sequence"/>
</dbReference>
<protein>
    <submittedName>
        <fullName evidence="2">Uncharacterized protein</fullName>
    </submittedName>
</protein>
<evidence type="ECO:0000256" key="1">
    <source>
        <dbReference type="SAM" id="MobiDB-lite"/>
    </source>
</evidence>
<evidence type="ECO:0000313" key="2">
    <source>
        <dbReference type="EMBL" id="EKS41651.1"/>
    </source>
</evidence>
<feature type="compositionally biased region" description="Basic and acidic residues" evidence="1">
    <location>
        <begin position="51"/>
        <end position="69"/>
    </location>
</feature>
<dbReference type="HOGENOM" id="CLU_946052_0_0_5"/>
<feature type="region of interest" description="Disordered" evidence="1">
    <location>
        <begin position="1"/>
        <end position="102"/>
    </location>
</feature>
<sequence>MGYPKPKKNDPNQDQKQDQDQKQANLQGQLQGQGQGQAQGQAQLAVQSLDSKSDNKNGNDNSNDNKNDNKNSNTNDNKVDNNLDNKVSNKADNSVDNNVDNKVENTVDNKVNVAVDVKVDLDLKADGLSSPVIDLHGINDIHNSVIIPEVVNQTLNGGYSNAFDLNQINNLVDNDHLSDPKVSFKGGEGDFHMDGKAEGGDAKLDSKMGDVIGANASGAVSHADAALTQDAFNQTITQGANIQFNSMTIQAAGHDIQDSHDLHS</sequence>
<reference evidence="2 3" key="1">
    <citation type="submission" date="2012-04" db="EMBL/GenBank/DDBJ databases">
        <title>The Genome Sequence of Afipia broomeae ATCC 49717.</title>
        <authorList>
            <consortium name="The Broad Institute Genome Sequencing Platform"/>
            <person name="Earl A."/>
            <person name="Ward D."/>
            <person name="Feldgarden M."/>
            <person name="Gevers D."/>
            <person name="Huys G."/>
            <person name="Walker B."/>
            <person name="Young S.K."/>
            <person name="Zeng Q."/>
            <person name="Gargeya S."/>
            <person name="Fitzgerald M."/>
            <person name="Haas B."/>
            <person name="Abouelleil A."/>
            <person name="Alvarado L."/>
            <person name="Arachchi H.M."/>
            <person name="Berlin A."/>
            <person name="Chapman S.B."/>
            <person name="Goldberg J."/>
            <person name="Griggs A."/>
            <person name="Gujja S."/>
            <person name="Hansen M."/>
            <person name="Howarth C."/>
            <person name="Imamovic A."/>
            <person name="Larimer J."/>
            <person name="McCowen C."/>
            <person name="Montmayeur A."/>
            <person name="Murphy C."/>
            <person name="Neiman D."/>
            <person name="Pearson M."/>
            <person name="Priest M."/>
            <person name="Roberts A."/>
            <person name="Saif S."/>
            <person name="Shea T."/>
            <person name="Sisk P."/>
            <person name="Sykes S."/>
            <person name="Wortman J."/>
            <person name="Nusbaum C."/>
            <person name="Birren B."/>
        </authorList>
    </citation>
    <scope>NUCLEOTIDE SEQUENCE [LARGE SCALE GENOMIC DNA]</scope>
    <source>
        <strain evidence="2 3">ATCC 49717</strain>
    </source>
</reference>
<feature type="compositionally biased region" description="Basic and acidic residues" evidence="1">
    <location>
        <begin position="77"/>
        <end position="89"/>
    </location>
</feature>
<dbReference type="EMBL" id="AGWX01000001">
    <property type="protein sequence ID" value="EKS41651.1"/>
    <property type="molecule type" value="Genomic_DNA"/>
</dbReference>